<proteinExistence type="predicted"/>
<sequence>MSTTDFDNPVGDIRTEGTPQRPSRPAIGIFGLPGSGKSYLLEKPKGEIKAGSVLFRDTDAPTKVESVSSVYQEPPLGNYHQKLHTAEGVRQHKSLADIEKEFQNFTHVVYLAVPPETFFSISQNQYTYAEGIDQGH</sequence>
<dbReference type="SUPFAM" id="SSF52540">
    <property type="entry name" value="P-loop containing nucleoside triphosphate hydrolases"/>
    <property type="match status" value="1"/>
</dbReference>
<keyword evidence="3" id="KW-1185">Reference proteome</keyword>
<evidence type="ECO:0000313" key="2">
    <source>
        <dbReference type="EMBL" id="OOF91928.1"/>
    </source>
</evidence>
<dbReference type="InterPro" id="IPR027417">
    <property type="entry name" value="P-loop_NTPase"/>
</dbReference>
<evidence type="ECO:0000313" key="3">
    <source>
        <dbReference type="Proteomes" id="UP000188318"/>
    </source>
</evidence>
<reference evidence="3" key="1">
    <citation type="journal article" date="2017" name="Genome Biol.">
        <title>Comparative genomics reveals high biological diversity and specific adaptations in the industrially and medically important fungal genus Aspergillus.</title>
        <authorList>
            <person name="de Vries R.P."/>
            <person name="Riley R."/>
            <person name="Wiebenga A."/>
            <person name="Aguilar-Osorio G."/>
            <person name="Amillis S."/>
            <person name="Uchima C.A."/>
            <person name="Anderluh G."/>
            <person name="Asadollahi M."/>
            <person name="Askin M."/>
            <person name="Barry K."/>
            <person name="Battaglia E."/>
            <person name="Bayram O."/>
            <person name="Benocci T."/>
            <person name="Braus-Stromeyer S.A."/>
            <person name="Caldana C."/>
            <person name="Canovas D."/>
            <person name="Cerqueira G.C."/>
            <person name="Chen F."/>
            <person name="Chen W."/>
            <person name="Choi C."/>
            <person name="Clum A."/>
            <person name="Dos Santos R.A."/>
            <person name="Damasio A.R."/>
            <person name="Diallinas G."/>
            <person name="Emri T."/>
            <person name="Fekete E."/>
            <person name="Flipphi M."/>
            <person name="Freyberg S."/>
            <person name="Gallo A."/>
            <person name="Gournas C."/>
            <person name="Habgood R."/>
            <person name="Hainaut M."/>
            <person name="Harispe M.L."/>
            <person name="Henrissat B."/>
            <person name="Hilden K.S."/>
            <person name="Hope R."/>
            <person name="Hossain A."/>
            <person name="Karabika E."/>
            <person name="Karaffa L."/>
            <person name="Karanyi Z."/>
            <person name="Krasevec N."/>
            <person name="Kuo A."/>
            <person name="Kusch H."/>
            <person name="LaButti K."/>
            <person name="Lagendijk E.L."/>
            <person name="Lapidus A."/>
            <person name="Levasseur A."/>
            <person name="Lindquist E."/>
            <person name="Lipzen A."/>
            <person name="Logrieco A.F."/>
            <person name="MacCabe A."/>
            <person name="Maekelae M.R."/>
            <person name="Malavazi I."/>
            <person name="Melin P."/>
            <person name="Meyer V."/>
            <person name="Mielnichuk N."/>
            <person name="Miskei M."/>
            <person name="Molnar A.P."/>
            <person name="Mule G."/>
            <person name="Ngan C.Y."/>
            <person name="Orejas M."/>
            <person name="Orosz E."/>
            <person name="Ouedraogo J.P."/>
            <person name="Overkamp K.M."/>
            <person name="Park H.-S."/>
            <person name="Perrone G."/>
            <person name="Piumi F."/>
            <person name="Punt P.J."/>
            <person name="Ram A.F."/>
            <person name="Ramon A."/>
            <person name="Rauscher S."/>
            <person name="Record E."/>
            <person name="Riano-Pachon D.M."/>
            <person name="Robert V."/>
            <person name="Roehrig J."/>
            <person name="Ruller R."/>
            <person name="Salamov A."/>
            <person name="Salih N.S."/>
            <person name="Samson R.A."/>
            <person name="Sandor E."/>
            <person name="Sanguinetti M."/>
            <person name="Schuetze T."/>
            <person name="Sepcic K."/>
            <person name="Shelest E."/>
            <person name="Sherlock G."/>
            <person name="Sophianopoulou V."/>
            <person name="Squina F.M."/>
            <person name="Sun H."/>
            <person name="Susca A."/>
            <person name="Todd R.B."/>
            <person name="Tsang A."/>
            <person name="Unkles S.E."/>
            <person name="van de Wiele N."/>
            <person name="van Rossen-Uffink D."/>
            <person name="Oliveira J.V."/>
            <person name="Vesth T.C."/>
            <person name="Visser J."/>
            <person name="Yu J.-H."/>
            <person name="Zhou M."/>
            <person name="Andersen M.R."/>
            <person name="Archer D.B."/>
            <person name="Baker S.E."/>
            <person name="Benoit I."/>
            <person name="Brakhage A.A."/>
            <person name="Braus G.H."/>
            <person name="Fischer R."/>
            <person name="Frisvad J.C."/>
            <person name="Goldman G.H."/>
            <person name="Houbraken J."/>
            <person name="Oakley B."/>
            <person name="Pocsi I."/>
            <person name="Scazzocchio C."/>
            <person name="Seiboth B."/>
            <person name="vanKuyk P.A."/>
            <person name="Wortman J."/>
            <person name="Dyer P.S."/>
            <person name="Grigoriev I.V."/>
        </authorList>
    </citation>
    <scope>NUCLEOTIDE SEQUENCE [LARGE SCALE GENOMIC DNA]</scope>
    <source>
        <strain evidence="3">ITEM 5010</strain>
    </source>
</reference>
<dbReference type="EMBL" id="KV907509">
    <property type="protein sequence ID" value="OOF91928.1"/>
    <property type="molecule type" value="Genomic_DNA"/>
</dbReference>
<accession>A0A1R3RBR8</accession>
<dbReference type="AlphaFoldDB" id="A0A1R3RBR8"/>
<organism evidence="2 3">
    <name type="scientific">Aspergillus carbonarius (strain ITEM 5010)</name>
    <dbReference type="NCBI Taxonomy" id="602072"/>
    <lineage>
        <taxon>Eukaryota</taxon>
        <taxon>Fungi</taxon>
        <taxon>Dikarya</taxon>
        <taxon>Ascomycota</taxon>
        <taxon>Pezizomycotina</taxon>
        <taxon>Eurotiomycetes</taxon>
        <taxon>Eurotiomycetidae</taxon>
        <taxon>Eurotiales</taxon>
        <taxon>Aspergillaceae</taxon>
        <taxon>Aspergillus</taxon>
        <taxon>Aspergillus subgen. Circumdati</taxon>
    </lineage>
</organism>
<dbReference type="OrthoDB" id="5416609at2759"/>
<protein>
    <submittedName>
        <fullName evidence="2">Uncharacterized protein</fullName>
    </submittedName>
</protein>
<evidence type="ECO:0000256" key="1">
    <source>
        <dbReference type="SAM" id="MobiDB-lite"/>
    </source>
</evidence>
<feature type="region of interest" description="Disordered" evidence="1">
    <location>
        <begin position="1"/>
        <end position="28"/>
    </location>
</feature>
<dbReference type="VEuPathDB" id="FungiDB:ASPCADRAFT_409020"/>
<dbReference type="Proteomes" id="UP000188318">
    <property type="component" value="Unassembled WGS sequence"/>
</dbReference>
<name>A0A1R3RBR8_ASPC5</name>
<gene>
    <name evidence="2" type="ORF">ASPCADRAFT_409020</name>
</gene>